<sequence>MDVDSENEGRADLRTPFLKKAIAAARAKTKTNNGQ</sequence>
<name>A0A0L0NRY9_CANAR</name>
<organism evidence="1 2">
    <name type="scientific">Candidozyma auris</name>
    <name type="common">Yeast</name>
    <name type="synonym">Candida auris</name>
    <dbReference type="NCBI Taxonomy" id="498019"/>
    <lineage>
        <taxon>Eukaryota</taxon>
        <taxon>Fungi</taxon>
        <taxon>Dikarya</taxon>
        <taxon>Ascomycota</taxon>
        <taxon>Saccharomycotina</taxon>
        <taxon>Pichiomycetes</taxon>
        <taxon>Metschnikowiaceae</taxon>
        <taxon>Candidozyma</taxon>
    </lineage>
</organism>
<gene>
    <name evidence="1" type="ORF">QG37_06904</name>
</gene>
<proteinExistence type="predicted"/>
<reference evidence="2" key="1">
    <citation type="journal article" date="2015" name="BMC Genomics">
        <title>Draft genome of a commonly misdiagnosed multidrug resistant pathogen Candida auris.</title>
        <authorList>
            <person name="Chatterjee S."/>
            <person name="Alampalli S.V."/>
            <person name="Nageshan R.K."/>
            <person name="Chettiar S.T."/>
            <person name="Joshi S."/>
            <person name="Tatu U.S."/>
        </authorList>
    </citation>
    <scope>NUCLEOTIDE SEQUENCE [LARGE SCALE GENOMIC DNA]</scope>
    <source>
        <strain evidence="2">6684</strain>
    </source>
</reference>
<dbReference type="EMBL" id="LGST01000050">
    <property type="protein sequence ID" value="KND96789.1"/>
    <property type="molecule type" value="Genomic_DNA"/>
</dbReference>
<accession>A0A0L0NRY9</accession>
<dbReference type="AlphaFoldDB" id="A0A0L0NRY9"/>
<protein>
    <submittedName>
        <fullName evidence="1">Uncharacterized protein</fullName>
    </submittedName>
</protein>
<dbReference type="VEuPathDB" id="FungiDB:QG37_06904"/>
<evidence type="ECO:0000313" key="1">
    <source>
        <dbReference type="EMBL" id="KND96789.1"/>
    </source>
</evidence>
<dbReference type="Proteomes" id="UP000037122">
    <property type="component" value="Unassembled WGS sequence"/>
</dbReference>
<comment type="caution">
    <text evidence="1">The sequence shown here is derived from an EMBL/GenBank/DDBJ whole genome shotgun (WGS) entry which is preliminary data.</text>
</comment>
<evidence type="ECO:0000313" key="2">
    <source>
        <dbReference type="Proteomes" id="UP000037122"/>
    </source>
</evidence>